<keyword evidence="3" id="KW-1185">Reference proteome</keyword>
<dbReference type="InParanoid" id="A0A1Y2G0M1"/>
<dbReference type="AlphaFoldDB" id="A0A1Y2G0M1"/>
<feature type="compositionally biased region" description="Low complexity" evidence="1">
    <location>
        <begin position="135"/>
        <end position="145"/>
    </location>
</feature>
<dbReference type="EMBL" id="MCGR01000006">
    <property type="protein sequence ID" value="ORY89269.1"/>
    <property type="molecule type" value="Genomic_DNA"/>
</dbReference>
<evidence type="ECO:0000313" key="3">
    <source>
        <dbReference type="Proteomes" id="UP000193467"/>
    </source>
</evidence>
<sequence>MGFGKARDEVCTAEPPASVRIDASHGEVGKLMTPESPRPRHHSLLLRRVARTLRMRVQKREGMRRAASLLHRAGVLTFLLPSITLLHPRRGSLESLTLMKVSELEVSAGGVREGGGGQPSRDRRELCSVRRGKSARSPASSSERAMGGGEFNEQRGDERG</sequence>
<feature type="region of interest" description="Disordered" evidence="1">
    <location>
        <begin position="107"/>
        <end position="160"/>
    </location>
</feature>
<reference evidence="2 3" key="1">
    <citation type="submission" date="2016-07" db="EMBL/GenBank/DDBJ databases">
        <title>Pervasive Adenine N6-methylation of Active Genes in Fungi.</title>
        <authorList>
            <consortium name="DOE Joint Genome Institute"/>
            <person name="Mondo S.J."/>
            <person name="Dannebaum R.O."/>
            <person name="Kuo R.C."/>
            <person name="Labutti K."/>
            <person name="Haridas S."/>
            <person name="Kuo A."/>
            <person name="Salamov A."/>
            <person name="Ahrendt S.R."/>
            <person name="Lipzen A."/>
            <person name="Sullivan W."/>
            <person name="Andreopoulos W.B."/>
            <person name="Clum A."/>
            <person name="Lindquist E."/>
            <person name="Daum C."/>
            <person name="Ramamoorthy G.K."/>
            <person name="Gryganskyi A."/>
            <person name="Culley D."/>
            <person name="Magnuson J.K."/>
            <person name="James T.Y."/>
            <person name="O'Malley M.A."/>
            <person name="Stajich J.E."/>
            <person name="Spatafora J.W."/>
            <person name="Visel A."/>
            <person name="Grigoriev I.V."/>
        </authorList>
    </citation>
    <scope>NUCLEOTIDE SEQUENCE [LARGE SCALE GENOMIC DNA]</scope>
    <source>
        <strain evidence="2 3">62-1032</strain>
    </source>
</reference>
<comment type="caution">
    <text evidence="2">The sequence shown here is derived from an EMBL/GenBank/DDBJ whole genome shotgun (WGS) entry which is preliminary data.</text>
</comment>
<gene>
    <name evidence="2" type="ORF">BCR35DRAFT_173375</name>
</gene>
<proteinExistence type="predicted"/>
<evidence type="ECO:0000256" key="1">
    <source>
        <dbReference type="SAM" id="MobiDB-lite"/>
    </source>
</evidence>
<evidence type="ECO:0000313" key="2">
    <source>
        <dbReference type="EMBL" id="ORY89269.1"/>
    </source>
</evidence>
<protein>
    <submittedName>
        <fullName evidence="2">Uncharacterized protein</fullName>
    </submittedName>
</protein>
<name>A0A1Y2G0M1_9BASI</name>
<accession>A0A1Y2G0M1</accession>
<organism evidence="2 3">
    <name type="scientific">Leucosporidium creatinivorum</name>
    <dbReference type="NCBI Taxonomy" id="106004"/>
    <lineage>
        <taxon>Eukaryota</taxon>
        <taxon>Fungi</taxon>
        <taxon>Dikarya</taxon>
        <taxon>Basidiomycota</taxon>
        <taxon>Pucciniomycotina</taxon>
        <taxon>Microbotryomycetes</taxon>
        <taxon>Leucosporidiales</taxon>
        <taxon>Leucosporidium</taxon>
    </lineage>
</organism>
<dbReference type="Proteomes" id="UP000193467">
    <property type="component" value="Unassembled WGS sequence"/>
</dbReference>